<name>A0A6N2RRU6_9ACTO</name>
<sequence>MRRQHHRSYYARRCVPGSFTSLYLRAKVIPLAPKLLSALAVAGASTLGFLPSDIRSRLRMESDRLGEQVSEQSQSIFFRDPGLDTLFVRVLCGIAGSAGKIVHAAAALDSVIGLDRTGKLQRLAQVTPRDGFEALMAGMLIAGTSLGQMTGGTAHADKYFDSDGGQDFIEIPGRPRSQVKRLWAPRSLQDMAADIDDMYWAGTYGQSIKITRVGQGETRRWLVSIPGTQHFDTPSTPNPADMEANIREALGMPSSMRAGIILALHQAMSEEGVDPEGFATEPVMLAGHSQGGLIAVNLGSLSAQETGIDVRAILAMGAPARRTRIRPEVVMVDIAHDQDVVPSTDGTPARAPDHRIMVGRKLIQPRLRALYYAHSSSTYTETVGHLERRSAITQWDRVGQAVRTLQAMLPQGDEPTRVRIYDVWQELDDPNSGVWSRVKGIHSRQLTSNAQEADDNHDGVTHGSE</sequence>
<proteinExistence type="predicted"/>
<organism evidence="3">
    <name type="scientific">Schaalia odontolytica</name>
    <dbReference type="NCBI Taxonomy" id="1660"/>
    <lineage>
        <taxon>Bacteria</taxon>
        <taxon>Bacillati</taxon>
        <taxon>Actinomycetota</taxon>
        <taxon>Actinomycetes</taxon>
        <taxon>Actinomycetales</taxon>
        <taxon>Actinomycetaceae</taxon>
        <taxon>Schaalia</taxon>
    </lineage>
</organism>
<dbReference type="InterPro" id="IPR029058">
    <property type="entry name" value="AB_hydrolase_fold"/>
</dbReference>
<evidence type="ECO:0008006" key="4">
    <source>
        <dbReference type="Google" id="ProtNLM"/>
    </source>
</evidence>
<keyword evidence="2" id="KW-1133">Transmembrane helix</keyword>
<dbReference type="SUPFAM" id="SSF53474">
    <property type="entry name" value="alpha/beta-Hydrolases"/>
    <property type="match status" value="2"/>
</dbReference>
<feature type="region of interest" description="Disordered" evidence="1">
    <location>
        <begin position="446"/>
        <end position="465"/>
    </location>
</feature>
<reference evidence="3" key="1">
    <citation type="submission" date="2019-11" db="EMBL/GenBank/DDBJ databases">
        <authorList>
            <person name="Feng L."/>
        </authorList>
    </citation>
    <scope>NUCLEOTIDE SEQUENCE</scope>
    <source>
        <strain evidence="3">AodontolyticusLFYP35</strain>
    </source>
</reference>
<evidence type="ECO:0000256" key="1">
    <source>
        <dbReference type="SAM" id="MobiDB-lite"/>
    </source>
</evidence>
<dbReference type="EMBL" id="CACRSM010000002">
    <property type="protein sequence ID" value="VYS83109.1"/>
    <property type="molecule type" value="Genomic_DNA"/>
</dbReference>
<evidence type="ECO:0000313" key="3">
    <source>
        <dbReference type="EMBL" id="VYS83109.1"/>
    </source>
</evidence>
<gene>
    <name evidence="3" type="ORF">AOLFYP35_00473</name>
</gene>
<dbReference type="Gene3D" id="3.40.50.1820">
    <property type="entry name" value="alpha/beta hydrolase"/>
    <property type="match status" value="1"/>
</dbReference>
<dbReference type="AlphaFoldDB" id="A0A6N2RRU6"/>
<feature type="compositionally biased region" description="Basic and acidic residues" evidence="1">
    <location>
        <begin position="454"/>
        <end position="465"/>
    </location>
</feature>
<feature type="transmembrane region" description="Helical" evidence="2">
    <location>
        <begin position="31"/>
        <end position="50"/>
    </location>
</feature>
<keyword evidence="2" id="KW-0472">Membrane</keyword>
<accession>A0A6N2RRU6</accession>
<protein>
    <recommendedName>
        <fullName evidence="4">Alpha/beta hydrolase</fullName>
    </recommendedName>
</protein>
<evidence type="ECO:0000256" key="2">
    <source>
        <dbReference type="SAM" id="Phobius"/>
    </source>
</evidence>
<keyword evidence="2" id="KW-0812">Transmembrane</keyword>